<keyword evidence="1" id="KW-0812">Transmembrane</keyword>
<dbReference type="Proteomes" id="UP000238563">
    <property type="component" value="Unassembled WGS sequence"/>
</dbReference>
<dbReference type="OrthoDB" id="9813524at2"/>
<sequence length="282" mass="31188">MTLQSLHARTGKFFSLESRMVYYRTTSASCGKALYGFGVWSQPALAVSLILVWAALAILFNRAPEIDKAVSSFFFLSSDCIATATAKICGDFPAASVPLFKTLRRVFYALPIVAASVVVTIALRDVASGLRWNHERIRISIVSLLTLAIGPGLLVNAFMKEFIGRPRPANTWLFGGDQPFVAAAEWSHVCQHNCSFISGEAAGIAWLVCLLPLWPHQTRKKLIWPIAAIIITTDFLRVAFGRHYLSDVVLGSLSTVIVFCVLTSISELWTSHWHRTTEQQTK</sequence>
<reference evidence="3 4" key="1">
    <citation type="submission" date="2018-02" db="EMBL/GenBank/DDBJ databases">
        <title>The draft genome of Phyllobacterium myrsinacearum DSM5892.</title>
        <authorList>
            <person name="Li L."/>
            <person name="Liu L."/>
            <person name="Zhang X."/>
            <person name="Wang T."/>
        </authorList>
    </citation>
    <scope>NUCLEOTIDE SEQUENCE [LARGE SCALE GENOMIC DNA]</scope>
    <source>
        <strain evidence="3 4">DSM 5892</strain>
    </source>
</reference>
<proteinExistence type="predicted"/>
<comment type="caution">
    <text evidence="3">The sequence shown here is derived from an EMBL/GenBank/DDBJ whole genome shotgun (WGS) entry which is preliminary data.</text>
</comment>
<dbReference type="SMART" id="SM00014">
    <property type="entry name" value="acidPPc"/>
    <property type="match status" value="1"/>
</dbReference>
<dbReference type="SUPFAM" id="SSF48317">
    <property type="entry name" value="Acid phosphatase/Vanadium-dependent haloperoxidase"/>
    <property type="match status" value="1"/>
</dbReference>
<feature type="domain" description="Phosphatidic acid phosphatase type 2/haloperoxidase" evidence="2">
    <location>
        <begin position="140"/>
        <end position="263"/>
    </location>
</feature>
<keyword evidence="4" id="KW-1185">Reference proteome</keyword>
<dbReference type="RefSeq" id="WP_105734169.1">
    <property type="nucleotide sequence ID" value="NZ_PVBT01000003.1"/>
</dbReference>
<evidence type="ECO:0000259" key="2">
    <source>
        <dbReference type="SMART" id="SM00014"/>
    </source>
</evidence>
<feature type="transmembrane region" description="Helical" evidence="1">
    <location>
        <begin position="222"/>
        <end position="242"/>
    </location>
</feature>
<dbReference type="AlphaFoldDB" id="A0A2S9JJ84"/>
<evidence type="ECO:0000256" key="1">
    <source>
        <dbReference type="SAM" id="Phobius"/>
    </source>
</evidence>
<name>A0A2S9JJ84_9HYPH</name>
<feature type="transmembrane region" description="Helical" evidence="1">
    <location>
        <begin position="73"/>
        <end position="94"/>
    </location>
</feature>
<feature type="transmembrane region" description="Helical" evidence="1">
    <location>
        <begin position="248"/>
        <end position="269"/>
    </location>
</feature>
<evidence type="ECO:0000313" key="4">
    <source>
        <dbReference type="Proteomes" id="UP000238563"/>
    </source>
</evidence>
<organism evidence="3 4">
    <name type="scientific">Phyllobacterium myrsinacearum</name>
    <dbReference type="NCBI Taxonomy" id="28101"/>
    <lineage>
        <taxon>Bacteria</taxon>
        <taxon>Pseudomonadati</taxon>
        <taxon>Pseudomonadota</taxon>
        <taxon>Alphaproteobacteria</taxon>
        <taxon>Hyphomicrobiales</taxon>
        <taxon>Phyllobacteriaceae</taxon>
        <taxon>Phyllobacterium</taxon>
    </lineage>
</organism>
<dbReference type="InterPro" id="IPR000326">
    <property type="entry name" value="PAP2/HPO"/>
</dbReference>
<evidence type="ECO:0000313" key="3">
    <source>
        <dbReference type="EMBL" id="PRD53163.1"/>
    </source>
</evidence>
<dbReference type="EMBL" id="PVBT01000003">
    <property type="protein sequence ID" value="PRD53163.1"/>
    <property type="molecule type" value="Genomic_DNA"/>
</dbReference>
<keyword evidence="1" id="KW-1133">Transmembrane helix</keyword>
<keyword evidence="1" id="KW-0472">Membrane</keyword>
<feature type="transmembrane region" description="Helical" evidence="1">
    <location>
        <begin position="44"/>
        <end position="61"/>
    </location>
</feature>
<protein>
    <submittedName>
        <fullName evidence="3">Phosphatase</fullName>
    </submittedName>
</protein>
<accession>A0A2S9JJ84</accession>
<feature type="transmembrane region" description="Helical" evidence="1">
    <location>
        <begin position="139"/>
        <end position="159"/>
    </location>
</feature>
<feature type="transmembrane region" description="Helical" evidence="1">
    <location>
        <begin position="106"/>
        <end position="127"/>
    </location>
</feature>
<dbReference type="Pfam" id="PF01569">
    <property type="entry name" value="PAP2"/>
    <property type="match status" value="1"/>
</dbReference>
<dbReference type="Gene3D" id="1.20.144.10">
    <property type="entry name" value="Phosphatidic acid phosphatase type 2/haloperoxidase"/>
    <property type="match status" value="1"/>
</dbReference>
<dbReference type="InterPro" id="IPR036938">
    <property type="entry name" value="PAP2/HPO_sf"/>
</dbReference>
<gene>
    <name evidence="3" type="ORF">C5750_12250</name>
</gene>